<organism evidence="9 10">
    <name type="scientific">Anopheles arabiensis</name>
    <name type="common">Mosquito</name>
    <dbReference type="NCBI Taxonomy" id="7173"/>
    <lineage>
        <taxon>Eukaryota</taxon>
        <taxon>Metazoa</taxon>
        <taxon>Ecdysozoa</taxon>
        <taxon>Arthropoda</taxon>
        <taxon>Hexapoda</taxon>
        <taxon>Insecta</taxon>
        <taxon>Pterygota</taxon>
        <taxon>Neoptera</taxon>
        <taxon>Endopterygota</taxon>
        <taxon>Diptera</taxon>
        <taxon>Nematocera</taxon>
        <taxon>Culicoidea</taxon>
        <taxon>Culicidae</taxon>
        <taxon>Anophelinae</taxon>
        <taxon>Anopheles</taxon>
    </lineage>
</organism>
<evidence type="ECO:0000256" key="5">
    <source>
        <dbReference type="ARBA" id="ARBA00023136"/>
    </source>
</evidence>
<evidence type="ECO:0000256" key="3">
    <source>
        <dbReference type="ARBA" id="ARBA00022692"/>
    </source>
</evidence>
<dbReference type="PANTHER" id="PTHR42643">
    <property type="entry name" value="IONOTROPIC RECEPTOR 20A-RELATED"/>
    <property type="match status" value="1"/>
</dbReference>
<feature type="transmembrane region" description="Helical" evidence="8">
    <location>
        <begin position="562"/>
        <end position="581"/>
    </location>
</feature>
<dbReference type="AlphaFoldDB" id="A0A8W7MUG0"/>
<keyword evidence="5 8" id="KW-0472">Membrane</keyword>
<evidence type="ECO:0000256" key="6">
    <source>
        <dbReference type="ARBA" id="ARBA00023170"/>
    </source>
</evidence>
<feature type="transmembrane region" description="Helical" evidence="8">
    <location>
        <begin position="352"/>
        <end position="378"/>
    </location>
</feature>
<dbReference type="PANTHER" id="PTHR42643:SF30">
    <property type="entry name" value="IONOTROPIC RECEPTOR 40A-RELATED"/>
    <property type="match status" value="1"/>
</dbReference>
<evidence type="ECO:0000256" key="4">
    <source>
        <dbReference type="ARBA" id="ARBA00022989"/>
    </source>
</evidence>
<comment type="subcellular location">
    <subcellularLocation>
        <location evidence="1">Cell membrane</location>
        <topology evidence="1">Multi-pass membrane protein</topology>
    </subcellularLocation>
</comment>
<dbReference type="GO" id="GO:0005886">
    <property type="term" value="C:plasma membrane"/>
    <property type="evidence" value="ECO:0007669"/>
    <property type="project" value="UniProtKB-SubCell"/>
</dbReference>
<keyword evidence="10" id="KW-1185">Reference proteome</keyword>
<feature type="transmembrane region" description="Helical" evidence="8">
    <location>
        <begin position="261"/>
        <end position="281"/>
    </location>
</feature>
<reference evidence="9" key="1">
    <citation type="submission" date="2022-08" db="UniProtKB">
        <authorList>
            <consortium name="EnsemblMetazoa"/>
        </authorList>
    </citation>
    <scope>IDENTIFICATION</scope>
    <source>
        <strain evidence="9">Dongola</strain>
    </source>
</reference>
<keyword evidence="7" id="KW-0325">Glycoprotein</keyword>
<evidence type="ECO:0000256" key="1">
    <source>
        <dbReference type="ARBA" id="ARBA00004651"/>
    </source>
</evidence>
<name>A0A8W7MUG0_ANOAR</name>
<feature type="transmembrane region" description="Helical" evidence="8">
    <location>
        <begin position="527"/>
        <end position="550"/>
    </location>
</feature>
<evidence type="ECO:0000256" key="7">
    <source>
        <dbReference type="ARBA" id="ARBA00023180"/>
    </source>
</evidence>
<proteinExistence type="predicted"/>
<dbReference type="InterPro" id="IPR052192">
    <property type="entry name" value="Insect_Ionotropic_Sensory_Rcpt"/>
</dbReference>
<evidence type="ECO:0008006" key="11">
    <source>
        <dbReference type="Google" id="ProtNLM"/>
    </source>
</evidence>
<keyword evidence="3 8" id="KW-0812">Transmembrane</keyword>
<dbReference type="Proteomes" id="UP000075840">
    <property type="component" value="Unassembled WGS sequence"/>
</dbReference>
<keyword evidence="6" id="KW-0675">Receptor</keyword>
<dbReference type="EMBL" id="APCN01002499">
    <property type="status" value="NOT_ANNOTATED_CDS"/>
    <property type="molecule type" value="Genomic_DNA"/>
</dbReference>
<sequence length="583" mass="68168">MSYVLVIRWMVLISVPVILCSLNPIPTIDSRVYVQALFELHRQLCPVDKYRNLFVYHLSNDVPSEAVLPTIMSGYVCTKTFTAGRADFDLYGSYYNFYYSCNIIVIDSLEDLKVIACLLEYGQYGHISFQIISPFNSSFKVILIYPKWIQSEKYVSYVQQLNKGYQVVYGPDNTVEIYRWNRYSNQTIALDPHNIVVPDEMRDLHGYQITMYYVDHISLVMTFEKYFIDQVASRRNATAIKTDDLSKSIDVMPVVTIHDMVFTWIIPAFGTTFTAIIVPRAKPKPIVSILFDPFDFYVWITYLMLVLTMAVTISIFGKFLGRRHFMEIVLELIMMCLAGPSRAYGGTFENRIITLFCLMGIVLVSSYQSLVISFMSFVRYGPEINTLEEIYERCLFQDNSVAKLFNFSTHPYGNNPRLNLVCNIVTGRDNEWQTFLMGANFIDDRHAYAKEDYLHFVIENFRVAKKRFFEYPFCLSVDEHLRELFVFYIQAMVESGIYEYYYKNQTRPSIQFEQMKFIDQLVNIEDLLLLWIAYIGGMLLSILCFVMESIVHKENKSPVVPYLMFIYVKHIILLTSFRCIFLY</sequence>
<feature type="transmembrane region" description="Helical" evidence="8">
    <location>
        <begin position="6"/>
        <end position="25"/>
    </location>
</feature>
<evidence type="ECO:0000313" key="10">
    <source>
        <dbReference type="Proteomes" id="UP000075840"/>
    </source>
</evidence>
<evidence type="ECO:0000256" key="8">
    <source>
        <dbReference type="SAM" id="Phobius"/>
    </source>
</evidence>
<keyword evidence="4 8" id="KW-1133">Transmembrane helix</keyword>
<protein>
    <recommendedName>
        <fullName evidence="11">Ionotropic glutamate receptor C-terminal domain-containing protein</fullName>
    </recommendedName>
</protein>
<dbReference type="EnsemblMetazoa" id="AARA018730-RA">
    <property type="protein sequence ID" value="AARA018730-PA"/>
    <property type="gene ID" value="AARA018730"/>
</dbReference>
<evidence type="ECO:0000256" key="2">
    <source>
        <dbReference type="ARBA" id="ARBA00022475"/>
    </source>
</evidence>
<keyword evidence="2" id="KW-1003">Cell membrane</keyword>
<accession>A0A8W7MUG0</accession>
<evidence type="ECO:0000313" key="9">
    <source>
        <dbReference type="EnsemblMetazoa" id="AARA018730-PA"/>
    </source>
</evidence>
<feature type="transmembrane region" description="Helical" evidence="8">
    <location>
        <begin position="296"/>
        <end position="316"/>
    </location>
</feature>